<feature type="compositionally biased region" description="Basic and acidic residues" evidence="1">
    <location>
        <begin position="46"/>
        <end position="56"/>
    </location>
</feature>
<reference evidence="2 3" key="1">
    <citation type="submission" date="2019-03" db="EMBL/GenBank/DDBJ databases">
        <title>Genomic Encyclopedia of Type Strains, Phase IV (KMG-IV): sequencing the most valuable type-strain genomes for metagenomic binning, comparative biology and taxonomic classification.</title>
        <authorList>
            <person name="Goeker M."/>
        </authorList>
    </citation>
    <scope>NUCLEOTIDE SEQUENCE [LARGE SCALE GENOMIC DNA]</scope>
    <source>
        <strain evidence="2 3">DSM 101483</strain>
    </source>
</reference>
<gene>
    <name evidence="2" type="ORF">EDC59_1011</name>
</gene>
<feature type="region of interest" description="Disordered" evidence="1">
    <location>
        <begin position="172"/>
        <end position="256"/>
    </location>
</feature>
<accession>A0AA94PQB2</accession>
<protein>
    <submittedName>
        <fullName evidence="2">Uncharacterized protein</fullName>
    </submittedName>
</protein>
<evidence type="ECO:0000256" key="1">
    <source>
        <dbReference type="SAM" id="MobiDB-lite"/>
    </source>
</evidence>
<evidence type="ECO:0000313" key="3">
    <source>
        <dbReference type="Proteomes" id="UP000295506"/>
    </source>
</evidence>
<dbReference type="EMBL" id="SOBK01000001">
    <property type="protein sequence ID" value="TDT91604.1"/>
    <property type="molecule type" value="Genomic_DNA"/>
</dbReference>
<feature type="compositionally biased region" description="Basic residues" evidence="1">
    <location>
        <begin position="224"/>
        <end position="239"/>
    </location>
</feature>
<evidence type="ECO:0000313" key="2">
    <source>
        <dbReference type="EMBL" id="TDT91604.1"/>
    </source>
</evidence>
<feature type="compositionally biased region" description="Low complexity" evidence="1">
    <location>
        <begin position="187"/>
        <end position="199"/>
    </location>
</feature>
<comment type="caution">
    <text evidence="2">The sequence shown here is derived from an EMBL/GenBank/DDBJ whole genome shotgun (WGS) entry which is preliminary data.</text>
</comment>
<dbReference type="Proteomes" id="UP000295506">
    <property type="component" value="Unassembled WGS sequence"/>
</dbReference>
<sequence length="256" mass="28343">MPSGQRKALTGSWPLFPRSRTAAHFLLTFWGASQKVRRCKSAKRSPATDKTPDADARTSLPRSSLFPCTRKRIPHTPHAKIRSLPAPRLFHHPSQARTIPARRAVIRKPGPRACLKRRSGARLSLPRQTCRQGSERRLQALGHCFRAPAPQAHFLLTFWGASQKVRRCKSAKRSLATGKTPDADARTTLPRSSLSFPSPLRAPPPTAMRRRAGNGCRRIPGWDRKKRAGNTGPRRRCRAGRSGGLWPGKAGQRGSG</sequence>
<feature type="compositionally biased region" description="Gly residues" evidence="1">
    <location>
        <begin position="241"/>
        <end position="256"/>
    </location>
</feature>
<name>A0AA94PQB2_9BACT</name>
<proteinExistence type="predicted"/>
<organism evidence="2 3">
    <name type="scientific">Pseudodesulfovibrio indicus</name>
    <dbReference type="NCBI Taxonomy" id="1716143"/>
    <lineage>
        <taxon>Bacteria</taxon>
        <taxon>Pseudomonadati</taxon>
        <taxon>Thermodesulfobacteriota</taxon>
        <taxon>Desulfovibrionia</taxon>
        <taxon>Desulfovibrionales</taxon>
        <taxon>Desulfovibrionaceae</taxon>
    </lineage>
</organism>
<feature type="region of interest" description="Disordered" evidence="1">
    <location>
        <begin position="38"/>
        <end position="61"/>
    </location>
</feature>
<dbReference type="AlphaFoldDB" id="A0AA94PQB2"/>